<evidence type="ECO:0000256" key="6">
    <source>
        <dbReference type="PROSITE-ProRule" id="PRU01161"/>
    </source>
</evidence>
<protein>
    <recommendedName>
        <fullName evidence="7">Patatin</fullName>
        <ecNumber evidence="7">3.1.1.-</ecNumber>
    </recommendedName>
</protein>
<evidence type="ECO:0000256" key="1">
    <source>
        <dbReference type="ARBA" id="ARBA00010240"/>
    </source>
</evidence>
<comment type="domain">
    <text evidence="7">The nitrogen atoms of the two glycine residues in the GGXR motif define the oxyanion hole, and stabilize the oxyanion that forms during the nucleophilic attack by the catalytic serine during substrate cleavage.</text>
</comment>
<comment type="similarity">
    <text evidence="1 7">Belongs to the patatin family.</text>
</comment>
<keyword evidence="3" id="KW-0611">Plant defense</keyword>
<dbReference type="PANTHER" id="PTHR32176:SF121">
    <property type="entry name" value="PATATIN"/>
    <property type="match status" value="1"/>
</dbReference>
<comment type="caution">
    <text evidence="9">The sequence shown here is derived from an EMBL/GenBank/DDBJ whole genome shotgun (WGS) entry which is preliminary data.</text>
</comment>
<keyword evidence="5 6" id="KW-0443">Lipid metabolism</keyword>
<feature type="active site" description="Nucleophile" evidence="6">
    <location>
        <position position="67"/>
    </location>
</feature>
<feature type="short sequence motif" description="GXGXXG" evidence="6">
    <location>
        <begin position="27"/>
        <end position="32"/>
    </location>
</feature>
<sequence>MATNCSFRRTDQLPDCDRYITVLSIDGGGIKGILPAVILEFLESQLQELDGDDVRLADYFDIIAGRSTGGLVTAMITSPDENNRPVYAAKDIKPFYLENCPLIFPQNHSDWLPFGKLIKSMLGPLYDGKHLHSILKEKLKGIKLSQSLTNVIIPAFDIKQLQPVIFSTYEAKRFPLLDAKFSDICISTSAAPTFLPGHEFVTKDEDGNTREFNLIDGGVAANNPTLIAINEVMKQMIGSNIDFFRMRPVDYPRLLTLSVGTGAARIDAKYNSKIVAKWGMLDWLFYGGTTPLLEIFSQASADMVDFHTSLIFQSFHSQDNYLRIQDDTLSGIENSVDIATKDNLERLVIIGQRLLEGPLSRINLDSGLTEPVQNGGTNEAAIKRFARLLSTERRCRQLKSIESQRRVPELRMSHVRRKLKIKSMVNTYYNESFKHCYPIYSNTFANSLRVFSI</sequence>
<dbReference type="AlphaFoldDB" id="A0ABD3DRL3"/>
<dbReference type="InterPro" id="IPR016035">
    <property type="entry name" value="Acyl_Trfase/lysoPLipase"/>
</dbReference>
<dbReference type="Pfam" id="PF01734">
    <property type="entry name" value="Patatin"/>
    <property type="match status" value="1"/>
</dbReference>
<gene>
    <name evidence="9" type="ORF">CASFOL_009907</name>
</gene>
<evidence type="ECO:0000313" key="10">
    <source>
        <dbReference type="Proteomes" id="UP001632038"/>
    </source>
</evidence>
<dbReference type="CDD" id="cd07214">
    <property type="entry name" value="Pat17_isozyme_like"/>
    <property type="match status" value="1"/>
</dbReference>
<dbReference type="Gene3D" id="3.40.1090.10">
    <property type="entry name" value="Cytosolic phospholipase A2 catalytic domain"/>
    <property type="match status" value="1"/>
</dbReference>
<evidence type="ECO:0000259" key="8">
    <source>
        <dbReference type="PROSITE" id="PS51635"/>
    </source>
</evidence>
<dbReference type="EMBL" id="JAVIJP010000013">
    <property type="protein sequence ID" value="KAL3644727.1"/>
    <property type="molecule type" value="Genomic_DNA"/>
</dbReference>
<evidence type="ECO:0000256" key="2">
    <source>
        <dbReference type="ARBA" id="ARBA00022801"/>
    </source>
</evidence>
<feature type="domain" description="PNPLA" evidence="8">
    <location>
        <begin position="23"/>
        <end position="229"/>
    </location>
</feature>
<dbReference type="FunFam" id="3.40.1090.10:FF:000005">
    <property type="entry name" value="Patatin"/>
    <property type="match status" value="1"/>
</dbReference>
<dbReference type="PANTHER" id="PTHR32176">
    <property type="entry name" value="XYLOSE ISOMERASE"/>
    <property type="match status" value="1"/>
</dbReference>
<keyword evidence="4 6" id="KW-0442">Lipid degradation</keyword>
<dbReference type="Proteomes" id="UP001632038">
    <property type="component" value="Unassembled WGS sequence"/>
</dbReference>
<evidence type="ECO:0000256" key="3">
    <source>
        <dbReference type="ARBA" id="ARBA00022821"/>
    </source>
</evidence>
<keyword evidence="2 6" id="KW-0378">Hydrolase</keyword>
<comment type="function">
    <text evidence="7">Lipolytic acyl hydrolase (LAH).</text>
</comment>
<dbReference type="GO" id="GO:0016298">
    <property type="term" value="F:lipase activity"/>
    <property type="evidence" value="ECO:0007669"/>
    <property type="project" value="UniProtKB-ARBA"/>
</dbReference>
<evidence type="ECO:0000256" key="7">
    <source>
        <dbReference type="RuleBase" id="RU361262"/>
    </source>
</evidence>
<evidence type="ECO:0000256" key="5">
    <source>
        <dbReference type="ARBA" id="ARBA00023098"/>
    </source>
</evidence>
<dbReference type="GO" id="GO:0006952">
    <property type="term" value="P:defense response"/>
    <property type="evidence" value="ECO:0007669"/>
    <property type="project" value="UniProtKB-KW"/>
</dbReference>
<dbReference type="PROSITE" id="PS51635">
    <property type="entry name" value="PNPLA"/>
    <property type="match status" value="1"/>
</dbReference>
<proteinExistence type="inferred from homology"/>
<evidence type="ECO:0000313" key="9">
    <source>
        <dbReference type="EMBL" id="KAL3644727.1"/>
    </source>
</evidence>
<dbReference type="InterPro" id="IPR002641">
    <property type="entry name" value="PNPLA_dom"/>
</dbReference>
<evidence type="ECO:0000256" key="4">
    <source>
        <dbReference type="ARBA" id="ARBA00022963"/>
    </source>
</evidence>
<keyword evidence="10" id="KW-1185">Reference proteome</keyword>
<organism evidence="9 10">
    <name type="scientific">Castilleja foliolosa</name>
    <dbReference type="NCBI Taxonomy" id="1961234"/>
    <lineage>
        <taxon>Eukaryota</taxon>
        <taxon>Viridiplantae</taxon>
        <taxon>Streptophyta</taxon>
        <taxon>Embryophyta</taxon>
        <taxon>Tracheophyta</taxon>
        <taxon>Spermatophyta</taxon>
        <taxon>Magnoliopsida</taxon>
        <taxon>eudicotyledons</taxon>
        <taxon>Gunneridae</taxon>
        <taxon>Pentapetalae</taxon>
        <taxon>asterids</taxon>
        <taxon>lamiids</taxon>
        <taxon>Lamiales</taxon>
        <taxon>Orobanchaceae</taxon>
        <taxon>Pedicularideae</taxon>
        <taxon>Castillejinae</taxon>
        <taxon>Castilleja</taxon>
    </lineage>
</organism>
<reference evidence="10" key="1">
    <citation type="journal article" date="2024" name="IScience">
        <title>Strigolactones Initiate the Formation of Haustorium-like Structures in Castilleja.</title>
        <authorList>
            <person name="Buerger M."/>
            <person name="Peterson D."/>
            <person name="Chory J."/>
        </authorList>
    </citation>
    <scope>NUCLEOTIDE SEQUENCE [LARGE SCALE GENOMIC DNA]</scope>
</reference>
<dbReference type="SUPFAM" id="SSF52151">
    <property type="entry name" value="FabD/lysophospholipase-like"/>
    <property type="match status" value="1"/>
</dbReference>
<feature type="short sequence motif" description="DGA/G" evidence="6">
    <location>
        <begin position="216"/>
        <end position="218"/>
    </location>
</feature>
<dbReference type="GO" id="GO:0016042">
    <property type="term" value="P:lipid catabolic process"/>
    <property type="evidence" value="ECO:0007669"/>
    <property type="project" value="UniProtKB-UniRule"/>
</dbReference>
<accession>A0ABD3DRL3</accession>
<feature type="active site" description="Proton acceptor" evidence="6">
    <location>
        <position position="216"/>
    </location>
</feature>
<dbReference type="EC" id="3.1.1.-" evidence="7"/>
<feature type="short sequence motif" description="GXSXG" evidence="6">
    <location>
        <begin position="65"/>
        <end position="69"/>
    </location>
</feature>
<name>A0ABD3DRL3_9LAMI</name>